<evidence type="ECO:0000256" key="2">
    <source>
        <dbReference type="ARBA" id="ARBA00012162"/>
    </source>
</evidence>
<evidence type="ECO:0000256" key="6">
    <source>
        <dbReference type="ARBA" id="ARBA00022691"/>
    </source>
</evidence>
<evidence type="ECO:0000259" key="10">
    <source>
        <dbReference type="Pfam" id="PF00590"/>
    </source>
</evidence>
<dbReference type="HOGENOM" id="CLU_011276_6_0_7"/>
<evidence type="ECO:0000256" key="3">
    <source>
        <dbReference type="ARBA" id="ARBA00022573"/>
    </source>
</evidence>
<dbReference type="InterPro" id="IPR035996">
    <property type="entry name" value="4pyrrol_Methylase_sf"/>
</dbReference>
<dbReference type="NCBIfam" id="NF004790">
    <property type="entry name" value="PRK06136.1"/>
    <property type="match status" value="1"/>
</dbReference>
<keyword evidence="4 12" id="KW-0489">Methyltransferase</keyword>
<dbReference type="NCBIfam" id="TIGR01469">
    <property type="entry name" value="cobA_cysG_Cterm"/>
    <property type="match status" value="1"/>
</dbReference>
<dbReference type="InterPro" id="IPR050161">
    <property type="entry name" value="Siro_Cobalamin_biosynth"/>
</dbReference>
<dbReference type="UniPathway" id="UPA00262">
    <property type="reaction ID" value="UER00211"/>
</dbReference>
<dbReference type="SUPFAM" id="SSF69618">
    <property type="entry name" value="HemD-like"/>
    <property type="match status" value="1"/>
</dbReference>
<dbReference type="GO" id="GO:0004851">
    <property type="term" value="F:uroporphyrin-III C-methyltransferase activity"/>
    <property type="evidence" value="ECO:0007669"/>
    <property type="project" value="UniProtKB-EC"/>
</dbReference>
<organism evidence="12 13">
    <name type="scientific">Nitratidesulfovibrio vulgaris (strain DP4)</name>
    <name type="common">Desulfovibrio vulgaris</name>
    <dbReference type="NCBI Taxonomy" id="391774"/>
    <lineage>
        <taxon>Bacteria</taxon>
        <taxon>Pseudomonadati</taxon>
        <taxon>Thermodesulfobacteriota</taxon>
        <taxon>Desulfovibrionia</taxon>
        <taxon>Desulfovibrionales</taxon>
        <taxon>Desulfovibrionaceae</taxon>
        <taxon>Nitratidesulfovibrio</taxon>
    </lineage>
</organism>
<dbReference type="CDD" id="cd11642">
    <property type="entry name" value="SUMT"/>
    <property type="match status" value="1"/>
</dbReference>
<dbReference type="KEGG" id="dvl:Dvul_2236"/>
<evidence type="ECO:0000313" key="12">
    <source>
        <dbReference type="EMBL" id="ABM29252.1"/>
    </source>
</evidence>
<dbReference type="FunFam" id="3.30.950.10:FF:000001">
    <property type="entry name" value="Siroheme synthase"/>
    <property type="match status" value="1"/>
</dbReference>
<evidence type="ECO:0000256" key="8">
    <source>
        <dbReference type="ARBA" id="ARBA00025705"/>
    </source>
</evidence>
<dbReference type="EMBL" id="CP000527">
    <property type="protein sequence ID" value="ABM29252.1"/>
    <property type="molecule type" value="Genomic_DNA"/>
</dbReference>
<dbReference type="Gene3D" id="3.30.950.10">
    <property type="entry name" value="Methyltransferase, Cobalt-precorrin-4 Transmethylase, Domain 2"/>
    <property type="match status" value="1"/>
</dbReference>
<dbReference type="GO" id="GO:0004852">
    <property type="term" value="F:uroporphyrinogen-III synthase activity"/>
    <property type="evidence" value="ECO:0007669"/>
    <property type="project" value="InterPro"/>
</dbReference>
<accession>A0A0H3A9A3</accession>
<evidence type="ECO:0000256" key="5">
    <source>
        <dbReference type="ARBA" id="ARBA00022679"/>
    </source>
</evidence>
<dbReference type="PROSITE" id="PS00839">
    <property type="entry name" value="SUMT_1"/>
    <property type="match status" value="1"/>
</dbReference>
<evidence type="ECO:0000256" key="9">
    <source>
        <dbReference type="ARBA" id="ARBA00060548"/>
    </source>
</evidence>
<dbReference type="Pfam" id="PF02602">
    <property type="entry name" value="HEM4"/>
    <property type="match status" value="1"/>
</dbReference>
<feature type="domain" description="Tetrapyrrole methylase" evidence="10">
    <location>
        <begin position="2"/>
        <end position="214"/>
    </location>
</feature>
<dbReference type="Gene3D" id="3.40.50.10090">
    <property type="match status" value="2"/>
</dbReference>
<comment type="similarity">
    <text evidence="1">Belongs to the precorrin methyltransferase family.</text>
</comment>
<dbReference type="FunFam" id="3.40.1010.10:FF:000001">
    <property type="entry name" value="Siroheme synthase"/>
    <property type="match status" value="1"/>
</dbReference>
<keyword evidence="12" id="KW-0456">Lyase</keyword>
<dbReference type="GO" id="GO:0009236">
    <property type="term" value="P:cobalamin biosynthetic process"/>
    <property type="evidence" value="ECO:0007669"/>
    <property type="project" value="UniProtKB-KW"/>
</dbReference>
<dbReference type="SMR" id="A0A0H3A9A3"/>
<protein>
    <recommendedName>
        <fullName evidence="2">uroporphyrinogen-III C-methyltransferase</fullName>
        <ecNumber evidence="2">2.1.1.107</ecNumber>
    </recommendedName>
</protein>
<evidence type="ECO:0000256" key="1">
    <source>
        <dbReference type="ARBA" id="ARBA00005879"/>
    </source>
</evidence>
<dbReference type="InterPro" id="IPR003754">
    <property type="entry name" value="4pyrrol_synth_uPrphyn_synth"/>
</dbReference>
<dbReference type="PANTHER" id="PTHR45790:SF3">
    <property type="entry name" value="S-ADENOSYL-L-METHIONINE-DEPENDENT UROPORPHYRINOGEN III METHYLTRANSFERASE, CHLOROPLASTIC"/>
    <property type="match status" value="1"/>
</dbReference>
<keyword evidence="3" id="KW-0169">Cobalamin biosynthesis</keyword>
<comment type="pathway">
    <text evidence="9">Cofactor biosynthesis; adenosylcobalamin biosynthesis; precorrin-2 from uroporphyrinogen III: step 1/1.</text>
</comment>
<evidence type="ECO:0000313" key="13">
    <source>
        <dbReference type="Proteomes" id="UP000009173"/>
    </source>
</evidence>
<feature type="domain" description="Tetrapyrrole biosynthesis uroporphyrinogen III synthase" evidence="11">
    <location>
        <begin position="266"/>
        <end position="493"/>
    </location>
</feature>
<dbReference type="InterPro" id="IPR036108">
    <property type="entry name" value="4pyrrol_syn_uPrphyn_synt_sf"/>
</dbReference>
<dbReference type="AlphaFoldDB" id="A0A0H3A9A3"/>
<keyword evidence="7" id="KW-0627">Porphyrin biosynthesis</keyword>
<dbReference type="InterPro" id="IPR014777">
    <property type="entry name" value="4pyrrole_Mease_sub1"/>
</dbReference>
<dbReference type="RefSeq" id="WP_010938035.1">
    <property type="nucleotide sequence ID" value="NC_008751.1"/>
</dbReference>
<dbReference type="SUPFAM" id="SSF53790">
    <property type="entry name" value="Tetrapyrrole methylase"/>
    <property type="match status" value="1"/>
</dbReference>
<dbReference type="InterPro" id="IPR014776">
    <property type="entry name" value="4pyrrole_Mease_sub2"/>
</dbReference>
<evidence type="ECO:0000256" key="4">
    <source>
        <dbReference type="ARBA" id="ARBA00022603"/>
    </source>
</evidence>
<dbReference type="GO" id="GO:0032259">
    <property type="term" value="P:methylation"/>
    <property type="evidence" value="ECO:0007669"/>
    <property type="project" value="UniProtKB-KW"/>
</dbReference>
<dbReference type="PANTHER" id="PTHR45790">
    <property type="entry name" value="SIROHEME SYNTHASE-RELATED"/>
    <property type="match status" value="1"/>
</dbReference>
<evidence type="ECO:0000256" key="7">
    <source>
        <dbReference type="ARBA" id="ARBA00023244"/>
    </source>
</evidence>
<keyword evidence="6" id="KW-0949">S-adenosyl-L-methionine</keyword>
<sequence>MKVYLIGAGPGDPGLLTLKGKEILERADVVVYDFLANDAFLAYAKPDAEIIYVGKKGGDHTLSQDGINRLIIEKAKEGKVVARLKGGDPYMFGRGGEEAEELLDAGVPFEEVPGVTSAIAGPAYAGIPLTHRSYASSVSFITGHENPDKPDSAHNWQALAAGTSTLVFFMGMKNLPDISRKLIAAGMSPDKPAALVRWGTTPRHRSLVATIATLPEEAVKHGFSNPSLIVVGDVVRLRDRLNWFEHKPLLGKGVVVTRAREQASGLAAALRELGADVIQFPTIDIHPLDDYAPVHEAIRALDTYDWVVFTSVNGVKHFWNQLAALGLDSRALGGRKVAAIGPATADALRDKGIAPDFIPEKYVAEGVVEGMLARGMGGKRVLLPRALEAREVLPEELRKAGATVDVLPVYVTVPSAARRDDVLARMEAGEVHCVTFGSSSTVENFFSLVPADTVKAHPEVKLACIGPVTKKTLEGFGFTCHIQPDDYTIPALVDELTRVLPEL</sequence>
<dbReference type="Pfam" id="PF00590">
    <property type="entry name" value="TP_methylase"/>
    <property type="match status" value="1"/>
</dbReference>
<comment type="pathway">
    <text evidence="8">Porphyrin-containing compound metabolism; siroheme biosynthesis; precorrin-2 from uroporphyrinogen III: step 1/1.</text>
</comment>
<reference evidence="13" key="1">
    <citation type="journal article" date="2009" name="Environ. Microbiol.">
        <title>Contribution of mobile genetic elements to Desulfovibrio vulgaris genome plasticity.</title>
        <authorList>
            <person name="Walker C.B."/>
            <person name="Stolyar S."/>
            <person name="Chivian D."/>
            <person name="Pinel N."/>
            <person name="Gabster J.A."/>
            <person name="Dehal P.S."/>
            <person name="He Z."/>
            <person name="Yang Z.K."/>
            <person name="Yen H.C."/>
            <person name="Zhou J."/>
            <person name="Wall J.D."/>
            <person name="Hazen T.C."/>
            <person name="Arkin A.P."/>
            <person name="Stahl D.A."/>
        </authorList>
    </citation>
    <scope>NUCLEOTIDE SEQUENCE [LARGE SCALE GENOMIC DNA]</scope>
    <source>
        <strain evidence="13">DP4</strain>
    </source>
</reference>
<name>A0A0H3A9A3_NITV4</name>
<dbReference type="EC" id="2.1.1.107" evidence="2"/>
<dbReference type="InterPro" id="IPR000878">
    <property type="entry name" value="4pyrrol_Mease"/>
</dbReference>
<evidence type="ECO:0000259" key="11">
    <source>
        <dbReference type="Pfam" id="PF02602"/>
    </source>
</evidence>
<keyword evidence="5 12" id="KW-0808">Transferase</keyword>
<proteinExistence type="inferred from homology"/>
<dbReference type="Gene3D" id="3.40.1010.10">
    <property type="entry name" value="Cobalt-precorrin-4 Transmethylase, Domain 1"/>
    <property type="match status" value="1"/>
</dbReference>
<dbReference type="Proteomes" id="UP000009173">
    <property type="component" value="Chromosome"/>
</dbReference>
<dbReference type="GO" id="GO:0019354">
    <property type="term" value="P:siroheme biosynthetic process"/>
    <property type="evidence" value="ECO:0007669"/>
    <property type="project" value="UniProtKB-UniPathway"/>
</dbReference>
<dbReference type="InterPro" id="IPR003043">
    <property type="entry name" value="Uropor_MeTrfase_CS"/>
</dbReference>
<dbReference type="InterPro" id="IPR006366">
    <property type="entry name" value="CobA/CysG_C"/>
</dbReference>
<gene>
    <name evidence="12" type="ordered locus">Dvul_2236</name>
</gene>
<dbReference type="CDD" id="cd06578">
    <property type="entry name" value="HemD"/>
    <property type="match status" value="1"/>
</dbReference>